<name>A0A9W9DSJ0_9AGAR</name>
<feature type="compositionally biased region" description="Low complexity" evidence="1">
    <location>
        <begin position="291"/>
        <end position="330"/>
    </location>
</feature>
<dbReference type="Proteomes" id="UP001150238">
    <property type="component" value="Unassembled WGS sequence"/>
</dbReference>
<comment type="caution">
    <text evidence="2">The sequence shown here is derived from an EMBL/GenBank/DDBJ whole genome shotgun (WGS) entry which is preliminary data.</text>
</comment>
<evidence type="ECO:0008006" key="4">
    <source>
        <dbReference type="Google" id="ProtNLM"/>
    </source>
</evidence>
<accession>A0A9W9DSJ0</accession>
<proteinExistence type="predicted"/>
<feature type="region of interest" description="Disordered" evidence="1">
    <location>
        <begin position="494"/>
        <end position="522"/>
    </location>
</feature>
<evidence type="ECO:0000256" key="1">
    <source>
        <dbReference type="SAM" id="MobiDB-lite"/>
    </source>
</evidence>
<reference evidence="2" key="1">
    <citation type="submission" date="2022-08" db="EMBL/GenBank/DDBJ databases">
        <authorList>
            <consortium name="DOE Joint Genome Institute"/>
            <person name="Min B."/>
            <person name="Riley R."/>
            <person name="Sierra-Patev S."/>
            <person name="Naranjo-Ortiz M."/>
            <person name="Looney B."/>
            <person name="Konkel Z."/>
            <person name="Slot J.C."/>
            <person name="Sakamoto Y."/>
            <person name="Steenwyk J.L."/>
            <person name="Rokas A."/>
            <person name="Carro J."/>
            <person name="Camarero S."/>
            <person name="Ferreira P."/>
            <person name="Molpeceres G."/>
            <person name="Ruiz-Duenas F.J."/>
            <person name="Serrano A."/>
            <person name="Henrissat B."/>
            <person name="Drula E."/>
            <person name="Hughes K.W."/>
            <person name="Mata J.L."/>
            <person name="Ishikawa N.K."/>
            <person name="Vargas-Isla R."/>
            <person name="Ushijima S."/>
            <person name="Smith C.A."/>
            <person name="Ahrendt S."/>
            <person name="Andreopoulos W."/>
            <person name="He G."/>
            <person name="Labutti K."/>
            <person name="Lipzen A."/>
            <person name="Ng V."/>
            <person name="Sandor L."/>
            <person name="Barry K."/>
            <person name="Martinez A.T."/>
            <person name="Xiao Y."/>
            <person name="Gibbons J.G."/>
            <person name="Terashima K."/>
            <person name="Hibbett D.S."/>
            <person name="Grigoriev I.V."/>
        </authorList>
    </citation>
    <scope>NUCLEOTIDE SEQUENCE</scope>
    <source>
        <strain evidence="2">Sp2 HRB7682 ss15</strain>
    </source>
</reference>
<evidence type="ECO:0000313" key="3">
    <source>
        <dbReference type="Proteomes" id="UP001150238"/>
    </source>
</evidence>
<protein>
    <recommendedName>
        <fullName evidence="4">F-box domain-containing protein</fullName>
    </recommendedName>
</protein>
<reference evidence="2" key="2">
    <citation type="journal article" date="2023" name="Proc. Natl. Acad. Sci. U.S.A.">
        <title>A global phylogenomic analysis of the shiitake genus Lentinula.</title>
        <authorList>
            <person name="Sierra-Patev S."/>
            <person name="Min B."/>
            <person name="Naranjo-Ortiz M."/>
            <person name="Looney B."/>
            <person name="Konkel Z."/>
            <person name="Slot J.C."/>
            <person name="Sakamoto Y."/>
            <person name="Steenwyk J.L."/>
            <person name="Rokas A."/>
            <person name="Carro J."/>
            <person name="Camarero S."/>
            <person name="Ferreira P."/>
            <person name="Molpeceres G."/>
            <person name="Ruiz-Duenas F.J."/>
            <person name="Serrano A."/>
            <person name="Henrissat B."/>
            <person name="Drula E."/>
            <person name="Hughes K.W."/>
            <person name="Mata J.L."/>
            <person name="Ishikawa N.K."/>
            <person name="Vargas-Isla R."/>
            <person name="Ushijima S."/>
            <person name="Smith C.A."/>
            <person name="Donoghue J."/>
            <person name="Ahrendt S."/>
            <person name="Andreopoulos W."/>
            <person name="He G."/>
            <person name="LaButti K."/>
            <person name="Lipzen A."/>
            <person name="Ng V."/>
            <person name="Riley R."/>
            <person name="Sandor L."/>
            <person name="Barry K."/>
            <person name="Martinez A.T."/>
            <person name="Xiao Y."/>
            <person name="Gibbons J.G."/>
            <person name="Terashima K."/>
            <person name="Grigoriev I.V."/>
            <person name="Hibbett D."/>
        </authorList>
    </citation>
    <scope>NUCLEOTIDE SEQUENCE</scope>
    <source>
        <strain evidence="2">Sp2 HRB7682 ss15</strain>
    </source>
</reference>
<feature type="region of interest" description="Disordered" evidence="1">
    <location>
        <begin position="287"/>
        <end position="333"/>
    </location>
</feature>
<evidence type="ECO:0000313" key="2">
    <source>
        <dbReference type="EMBL" id="KAJ4484377.1"/>
    </source>
</evidence>
<gene>
    <name evidence="2" type="ORF">C8J55DRAFT_559523</name>
</gene>
<feature type="region of interest" description="Disordered" evidence="1">
    <location>
        <begin position="250"/>
        <end position="269"/>
    </location>
</feature>
<organism evidence="2 3">
    <name type="scientific">Lentinula lateritia</name>
    <dbReference type="NCBI Taxonomy" id="40482"/>
    <lineage>
        <taxon>Eukaryota</taxon>
        <taxon>Fungi</taxon>
        <taxon>Dikarya</taxon>
        <taxon>Basidiomycota</taxon>
        <taxon>Agaricomycotina</taxon>
        <taxon>Agaricomycetes</taxon>
        <taxon>Agaricomycetidae</taxon>
        <taxon>Agaricales</taxon>
        <taxon>Marasmiineae</taxon>
        <taxon>Omphalotaceae</taxon>
        <taxon>Lentinula</taxon>
    </lineage>
</organism>
<sequence>MSVDRFTTLRTSLLEGFYYLGNQRPLPEGCCWTTLDGKQFVTVPVTHDNPIPTVAPFTLVGRVATNLNNTGLLGSWSRNSKFSPETARRTFQIGPPVGHVFQQDWAPAMARVKELQLAGSNNSRKVQYLFVHENVAPADCILRAGARVFRDLEDGEDNKGLKDAIPRGKEDDPAWIDIVDTKNFSQFPLYDIDGELIPSRKVRTAIAGATVLLTFSLRCWHFAPTDPYSFAADIERVDILLPAHKSTLPMSLPPMPPKTPKASMTDAAPDRPAHRVQPLYMMPHENVATGRTNFTPSSSPRTPTRTTHHSNTLEGTPTTTYLSPTGTATSMSPDDAQYRYRLYSPTLTPSVNQQTTVQRSPPDEFTLKYPAGTNHQPMDTWYNTTYEGNREPVLTSNLGPPFPHVYQPPDVSDSVNNARSEWTPAAISAHVGGFDVMEGANRNDIGTVMEQESRRDATLSITNDINGTGEELHPNHINETGIITTIPDVKQYDNTGSHDGDVTKSTVKRKRDVHSEDHDLSPFSTWPGPTQDLLLRGLAPTDLHRFGLVNRQWYQVAKSFQRRAYSRSKTLDHYFDEHQQKYLQLFQAKTGALLAGDPVDRFFAREKNEGELVIIVPIVDVMALGCWLAFNGFCYDARRNPLQSFPKTVKDEMHRVHETTEHLPASTCTFHFTKDRCPARGGSPISVAIVSATCAPMEVVLNAPLSDGMCFFTHTNAIALFPYCSYVRKETLEITGNLDIQPHYCLNGSIHRKWFDSVDAIDASHRRSEFASHRIRFVGDNNCFIVALDAPPSVALIPDFVFITSWEMDYTMRDPSLKFEVIRGPSRRYYCIAQAEMFRWEGRNHNSDMRTDAALSAMLHSAEWPRAFNPLQTAAGELLTRIFHHHNTQWVRTHYSARTISRLYDLLIVLLSNYTTVSLLSSSIVQRERYSFLTCELFVVPQIGLEVTTYDHNLAADALFLDGINIRFVWE</sequence>
<dbReference type="EMBL" id="JANVFS010000012">
    <property type="protein sequence ID" value="KAJ4484377.1"/>
    <property type="molecule type" value="Genomic_DNA"/>
</dbReference>
<dbReference type="AlphaFoldDB" id="A0A9W9DSJ0"/>